<dbReference type="Proteomes" id="UP000606935">
    <property type="component" value="Unassembled WGS sequence"/>
</dbReference>
<dbReference type="AlphaFoldDB" id="A0A917YXF7"/>
<dbReference type="SUPFAM" id="SSF53850">
    <property type="entry name" value="Periplasmic binding protein-like II"/>
    <property type="match status" value="1"/>
</dbReference>
<keyword evidence="6" id="KW-1185">Reference proteome</keyword>
<organism evidence="5 6">
    <name type="scientific">Bowmanella pacifica</name>
    <dbReference type="NCBI Taxonomy" id="502051"/>
    <lineage>
        <taxon>Bacteria</taxon>
        <taxon>Pseudomonadati</taxon>
        <taxon>Pseudomonadota</taxon>
        <taxon>Gammaproteobacteria</taxon>
        <taxon>Alteromonadales</taxon>
        <taxon>Alteromonadaceae</taxon>
        <taxon>Bowmanella</taxon>
    </lineage>
</organism>
<dbReference type="PANTHER" id="PTHR35936">
    <property type="entry name" value="MEMBRANE-BOUND LYTIC MUREIN TRANSGLYCOSYLASE F"/>
    <property type="match status" value="1"/>
</dbReference>
<sequence length="243" mass="28148">MCLRVLLFALLTGSCQSAELLRFAVYDPGFPPYLFVDQTEKTRGIVPDLLENFAAEQNITLDYVLDNRHGGEQRLYAGQVDAMVLSPDWTRHPEKLLFSDEIIPYTDYLFRVDKNNRASHWQPGNSVCTREYYVYPALNELFVSAKLIRIDASSEEAQVRMLENGRCDYAYLNELIGYWLVQERFPHLHLTTIDSNKAVDSLRLAFTAQQAELLPRLNAYIKQQKHNGNLRRIVRSYVRTLPK</sequence>
<evidence type="ECO:0000256" key="2">
    <source>
        <dbReference type="ARBA" id="ARBA00022729"/>
    </source>
</evidence>
<evidence type="ECO:0000256" key="1">
    <source>
        <dbReference type="ARBA" id="ARBA00010333"/>
    </source>
</evidence>
<keyword evidence="2 3" id="KW-0732">Signal</keyword>
<comment type="caution">
    <text evidence="5">The sequence shown here is derived from an EMBL/GenBank/DDBJ whole genome shotgun (WGS) entry which is preliminary data.</text>
</comment>
<protein>
    <recommendedName>
        <fullName evidence="4">Solute-binding protein family 3/N-terminal domain-containing protein</fullName>
    </recommendedName>
</protein>
<feature type="chain" id="PRO_5037703352" description="Solute-binding protein family 3/N-terminal domain-containing protein" evidence="3">
    <location>
        <begin position="18"/>
        <end position="243"/>
    </location>
</feature>
<dbReference type="InterPro" id="IPR001638">
    <property type="entry name" value="Solute-binding_3/MltF_N"/>
</dbReference>
<dbReference type="Gene3D" id="3.40.190.10">
    <property type="entry name" value="Periplasmic binding protein-like II"/>
    <property type="match status" value="2"/>
</dbReference>
<evidence type="ECO:0000313" key="6">
    <source>
        <dbReference type="Proteomes" id="UP000606935"/>
    </source>
</evidence>
<feature type="domain" description="Solute-binding protein family 3/N-terminal" evidence="4">
    <location>
        <begin position="20"/>
        <end position="241"/>
    </location>
</feature>
<dbReference type="PROSITE" id="PS51257">
    <property type="entry name" value="PROKAR_LIPOPROTEIN"/>
    <property type="match status" value="1"/>
</dbReference>
<evidence type="ECO:0000256" key="3">
    <source>
        <dbReference type="SAM" id="SignalP"/>
    </source>
</evidence>
<accession>A0A917YXF7</accession>
<dbReference type="EMBL" id="BMLS01000002">
    <property type="protein sequence ID" value="GGO68635.1"/>
    <property type="molecule type" value="Genomic_DNA"/>
</dbReference>
<proteinExistence type="inferred from homology"/>
<dbReference type="SMART" id="SM00062">
    <property type="entry name" value="PBPb"/>
    <property type="match status" value="1"/>
</dbReference>
<gene>
    <name evidence="5" type="ORF">GCM10010982_18010</name>
</gene>
<reference evidence="5" key="1">
    <citation type="journal article" date="2014" name="Int. J. Syst. Evol. Microbiol.">
        <title>Complete genome sequence of Corynebacterium casei LMG S-19264T (=DSM 44701T), isolated from a smear-ripened cheese.</title>
        <authorList>
            <consortium name="US DOE Joint Genome Institute (JGI-PGF)"/>
            <person name="Walter F."/>
            <person name="Albersmeier A."/>
            <person name="Kalinowski J."/>
            <person name="Ruckert C."/>
        </authorList>
    </citation>
    <scope>NUCLEOTIDE SEQUENCE</scope>
    <source>
        <strain evidence="5">CGMCC 1.7086</strain>
    </source>
</reference>
<comment type="similarity">
    <text evidence="1">Belongs to the bacterial solute-binding protein 3 family.</text>
</comment>
<dbReference type="RefSeq" id="WP_188693462.1">
    <property type="nucleotide sequence ID" value="NZ_BMLS01000002.1"/>
</dbReference>
<feature type="signal peptide" evidence="3">
    <location>
        <begin position="1"/>
        <end position="17"/>
    </location>
</feature>
<evidence type="ECO:0000313" key="5">
    <source>
        <dbReference type="EMBL" id="GGO68635.1"/>
    </source>
</evidence>
<dbReference type="Pfam" id="PF00497">
    <property type="entry name" value="SBP_bac_3"/>
    <property type="match status" value="1"/>
</dbReference>
<dbReference type="PANTHER" id="PTHR35936:SF35">
    <property type="entry name" value="L-CYSTINE-BINDING PROTEIN TCYJ"/>
    <property type="match status" value="1"/>
</dbReference>
<reference evidence="5" key="2">
    <citation type="submission" date="2020-09" db="EMBL/GenBank/DDBJ databases">
        <authorList>
            <person name="Sun Q."/>
            <person name="Zhou Y."/>
        </authorList>
    </citation>
    <scope>NUCLEOTIDE SEQUENCE</scope>
    <source>
        <strain evidence="5">CGMCC 1.7086</strain>
    </source>
</reference>
<evidence type="ECO:0000259" key="4">
    <source>
        <dbReference type="SMART" id="SM00062"/>
    </source>
</evidence>
<name>A0A917YXF7_9ALTE</name>